<dbReference type="Proteomes" id="UP000765509">
    <property type="component" value="Unassembled WGS sequence"/>
</dbReference>
<dbReference type="AlphaFoldDB" id="A0A9Q3L666"/>
<dbReference type="EMBL" id="AVOT02149170">
    <property type="protein sequence ID" value="MBW0592586.1"/>
    <property type="molecule type" value="Genomic_DNA"/>
</dbReference>
<accession>A0A9Q3L666</accession>
<comment type="caution">
    <text evidence="1">The sequence shown here is derived from an EMBL/GenBank/DDBJ whole genome shotgun (WGS) entry which is preliminary data.</text>
</comment>
<gene>
    <name evidence="1" type="ORF">O181_132301</name>
</gene>
<sequence>MEDLSILNINDQLRILKDHVLEMINNTNQFATHLEKGDSERQKLKNKIIANGEQIHKNYEPHMQRHSTPSTGKKLSVKASLTPFLGENPICAKDIPKLEEWPTLSGEGEYNHIEFIRTIDIFQEDFNIPHEIIVGKLQSLFTRTENKWYYKMRLDHSKHDWP</sequence>
<organism evidence="1 2">
    <name type="scientific">Austropuccinia psidii MF-1</name>
    <dbReference type="NCBI Taxonomy" id="1389203"/>
    <lineage>
        <taxon>Eukaryota</taxon>
        <taxon>Fungi</taxon>
        <taxon>Dikarya</taxon>
        <taxon>Basidiomycota</taxon>
        <taxon>Pucciniomycotina</taxon>
        <taxon>Pucciniomycetes</taxon>
        <taxon>Pucciniales</taxon>
        <taxon>Sphaerophragmiaceae</taxon>
        <taxon>Austropuccinia</taxon>
    </lineage>
</organism>
<reference evidence="1" key="1">
    <citation type="submission" date="2021-03" db="EMBL/GenBank/DDBJ databases">
        <title>Draft genome sequence of rust myrtle Austropuccinia psidii MF-1, a brazilian biotype.</title>
        <authorList>
            <person name="Quecine M.C."/>
            <person name="Pachon D.M.R."/>
            <person name="Bonatelli M.L."/>
            <person name="Correr F.H."/>
            <person name="Franceschini L.M."/>
            <person name="Leite T.F."/>
            <person name="Margarido G.R.A."/>
            <person name="Almeida C.A."/>
            <person name="Ferrarezi J.A."/>
            <person name="Labate C.A."/>
        </authorList>
    </citation>
    <scope>NUCLEOTIDE SEQUENCE</scope>
    <source>
        <strain evidence="1">MF-1</strain>
    </source>
</reference>
<proteinExistence type="predicted"/>
<evidence type="ECO:0000313" key="1">
    <source>
        <dbReference type="EMBL" id="MBW0592586.1"/>
    </source>
</evidence>
<name>A0A9Q3L666_9BASI</name>
<evidence type="ECO:0000313" key="2">
    <source>
        <dbReference type="Proteomes" id="UP000765509"/>
    </source>
</evidence>
<protein>
    <submittedName>
        <fullName evidence="1">Uncharacterized protein</fullName>
    </submittedName>
</protein>
<keyword evidence="2" id="KW-1185">Reference proteome</keyword>
<dbReference type="OrthoDB" id="2506710at2759"/>